<accession>A0ABD5VIS5</accession>
<gene>
    <name evidence="2" type="ORF">ACFQGB_14440</name>
</gene>
<dbReference type="EMBL" id="JBHSXN010000002">
    <property type="protein sequence ID" value="MFC6954065.1"/>
    <property type="molecule type" value="Genomic_DNA"/>
</dbReference>
<keyword evidence="3" id="KW-1185">Reference proteome</keyword>
<evidence type="ECO:0000256" key="1">
    <source>
        <dbReference type="SAM" id="MobiDB-lite"/>
    </source>
</evidence>
<evidence type="ECO:0000313" key="2">
    <source>
        <dbReference type="EMBL" id="MFC6954065.1"/>
    </source>
</evidence>
<dbReference type="Proteomes" id="UP001596395">
    <property type="component" value="Unassembled WGS sequence"/>
</dbReference>
<comment type="caution">
    <text evidence="2">The sequence shown here is derived from an EMBL/GenBank/DDBJ whole genome shotgun (WGS) entry which is preliminary data.</text>
</comment>
<evidence type="ECO:0008006" key="4">
    <source>
        <dbReference type="Google" id="ProtNLM"/>
    </source>
</evidence>
<sequence length="262" mass="29515">MDLDTFRYYTRWHHAANRRRYRAPADPWRLVHVDPADVDAYTGALPLNYGLGRVRGGDWDRDAERDPVRETPNYRGLRERFVDGRAWEDTTLYEYIAEQFEDREHVRGYDSLDAFRETRLHYLDDLHESIATDGYRANAHAAGEAASVDDDAAPGDDDAGPVDAAAGHDPADADNAFETAYASKLEPLVVLARDGDVVWTEGYHRFGIADLLDLDAVPVQVLCRHEDWQRVRDAVAREGLDAVDLPAGVDATHPDLVDVRDD</sequence>
<reference evidence="2 3" key="1">
    <citation type="journal article" date="2019" name="Int. J. Syst. Evol. Microbiol.">
        <title>The Global Catalogue of Microorganisms (GCM) 10K type strain sequencing project: providing services to taxonomists for standard genome sequencing and annotation.</title>
        <authorList>
            <consortium name="The Broad Institute Genomics Platform"/>
            <consortium name="The Broad Institute Genome Sequencing Center for Infectious Disease"/>
            <person name="Wu L."/>
            <person name="Ma J."/>
        </authorList>
    </citation>
    <scope>NUCLEOTIDE SEQUENCE [LARGE SCALE GENOMIC DNA]</scope>
    <source>
        <strain evidence="2 3">GX26</strain>
    </source>
</reference>
<dbReference type="AlphaFoldDB" id="A0ABD5VIS5"/>
<proteinExistence type="predicted"/>
<dbReference type="RefSeq" id="WP_336351007.1">
    <property type="nucleotide sequence ID" value="NZ_JAZAQL010000002.1"/>
</dbReference>
<evidence type="ECO:0000313" key="3">
    <source>
        <dbReference type="Proteomes" id="UP001596395"/>
    </source>
</evidence>
<organism evidence="2 3">
    <name type="scientific">Halorubellus litoreus</name>
    <dbReference type="NCBI Taxonomy" id="755308"/>
    <lineage>
        <taxon>Archaea</taxon>
        <taxon>Methanobacteriati</taxon>
        <taxon>Methanobacteriota</taxon>
        <taxon>Stenosarchaea group</taxon>
        <taxon>Halobacteria</taxon>
        <taxon>Halobacteriales</taxon>
        <taxon>Halorubellaceae</taxon>
        <taxon>Halorubellus</taxon>
    </lineage>
</organism>
<name>A0ABD5VIS5_9EURY</name>
<feature type="compositionally biased region" description="Acidic residues" evidence="1">
    <location>
        <begin position="147"/>
        <end position="160"/>
    </location>
</feature>
<feature type="region of interest" description="Disordered" evidence="1">
    <location>
        <begin position="141"/>
        <end position="169"/>
    </location>
</feature>
<protein>
    <recommendedName>
        <fullName evidence="4">ParB-like nuclease domain-containing protein</fullName>
    </recommendedName>
</protein>